<reference evidence="1" key="1">
    <citation type="submission" date="2019-04" db="EMBL/GenBank/DDBJ databases">
        <title>Microbes associate with the intestines of laboratory mice.</title>
        <authorList>
            <person name="Navarre W."/>
            <person name="Wong E."/>
            <person name="Huang K."/>
            <person name="Tropini C."/>
            <person name="Ng K."/>
            <person name="Yu B."/>
        </authorList>
    </citation>
    <scope>NUCLEOTIDE SEQUENCE</scope>
    <source>
        <strain evidence="1">NM04_E33</strain>
    </source>
</reference>
<accession>A0AC61REH2</accession>
<protein>
    <submittedName>
        <fullName evidence="1">Sigma-70 family RNA polymerase sigma factor</fullName>
    </submittedName>
</protein>
<name>A0AC61REH2_9BACT</name>
<evidence type="ECO:0000313" key="2">
    <source>
        <dbReference type="Proteomes" id="UP000306319"/>
    </source>
</evidence>
<sequence>MVYTAPIDEKELVKQLQNKATASQAFDALIKKYSQPVYWQIRKMVMNHDDANDLVQNVFIKAWNNLHNFRGDAKLSTWLFKIAINESINFINKEKQRLQLSEDADEAFLINNLEADDYFDGDELQKELQKAIAKLPEKQRLVFNMRYYDEMKYEDMSEILGTSVGALKASYHHAVKKVTESLLE</sequence>
<dbReference type="Proteomes" id="UP000306319">
    <property type="component" value="Unassembled WGS sequence"/>
</dbReference>
<gene>
    <name evidence="1" type="ORF">E5331_11790</name>
</gene>
<proteinExistence type="predicted"/>
<organism evidence="1 2">
    <name type="scientific">Lepagella muris</name>
    <dbReference type="NCBI Taxonomy" id="3032870"/>
    <lineage>
        <taxon>Bacteria</taxon>
        <taxon>Pseudomonadati</taxon>
        <taxon>Bacteroidota</taxon>
        <taxon>Bacteroidia</taxon>
        <taxon>Bacteroidales</taxon>
        <taxon>Muribaculaceae</taxon>
        <taxon>Lepagella</taxon>
    </lineage>
</organism>
<dbReference type="EMBL" id="SRYB01000017">
    <property type="protein sequence ID" value="TGY78027.1"/>
    <property type="molecule type" value="Genomic_DNA"/>
</dbReference>
<keyword evidence="2" id="KW-1185">Reference proteome</keyword>
<comment type="caution">
    <text evidence="1">The sequence shown here is derived from an EMBL/GenBank/DDBJ whole genome shotgun (WGS) entry which is preliminary data.</text>
</comment>
<evidence type="ECO:0000313" key="1">
    <source>
        <dbReference type="EMBL" id="TGY78027.1"/>
    </source>
</evidence>